<dbReference type="InterPro" id="IPR001715">
    <property type="entry name" value="CH_dom"/>
</dbReference>
<dbReference type="PROSITE" id="PS51460">
    <property type="entry name" value="GAR"/>
    <property type="match status" value="1"/>
</dbReference>
<dbReference type="InterPro" id="IPR011992">
    <property type="entry name" value="EF-hand-dom_pair"/>
</dbReference>
<evidence type="ECO:0000313" key="12">
    <source>
        <dbReference type="EMBL" id="KAJ6218491.1"/>
    </source>
</evidence>
<evidence type="ECO:0000313" key="13">
    <source>
        <dbReference type="Proteomes" id="UP001142055"/>
    </source>
</evidence>
<evidence type="ECO:0000256" key="3">
    <source>
        <dbReference type="ARBA" id="ARBA00022553"/>
    </source>
</evidence>
<sequence>MYNFIKGNRLFVKGSREDDDPDNVADPSERELVNDHTIDRQHVDFNSKNHMASASQETRELFRTAQNRNGLKTVHTQRVMKKTTSVNRGDQKKLPTYSLIEGNKLKERLMKWARKSTRGYPHVNVTDFTQSWRDGLALNAIIHRNRPDLIDFHKCQESSSRDNLHNAFNILEKNFGITPTLSPDKLAKVDHTEDEVVKYLAAVYEVFPDPPDHNPLWDAEKIRRIDEYKDLASRLLVWLRENIPKLKERNFPNTIPEMKHLRDENRLFGTEQIPPKQHDKQRLASSYEDVLNMARGLPGKHVRIEDEYNIANIEHLWNKMKTAYEERDHAIHEELARLDKLERIAENLMKEIDICDNNLDNLKKRIINEEHRVRKQDPLEHNFEIDNIQRDLNVEEDRIKNMYNTLQVLADGRYHRINQLTNQVDYLKKKLKGLQVNFENNVVKVLNERRAEALRKPKTEEELIRENPLFKFLHDCIQWVHEKRQYLESLNLGEDVHSIQRRLEQFNEENSAIQQFQTKVDQCQTQKRDVKHEELPIYMNMLNRLLTAYDDLKSFAGKRIVDIKSLLDFVKLAEKELSWISSKEEIEISRDWSLKNLNLEEISKYHYSLLKEVENRERDFNGVQNRGETLVRNRHPSTKFIENLMAKMQFNWSWLLQLINCLEEHLRYTGEYYNFMDDVAESKKAINTIEDKLNNQYSRQHFLIEEGEKMLQEMVLIKDDIAKIGDKVSELDGKKDTIVNMKQRKAPLPRPIKVKSLCMIKNELATVMKNEMVTLFDNSQRLKWKIRTQNEVEMSIPSVCFIIPPPDPDILDALAELKAKQEGLIALWAQKNRELRQNMIMSTLKVVKDWDYPTYCSMDPKKRDGIMKMLEDDINKLAREGPPDDPKIRRLQDELAAIKKKFADFEDRKRREEEERKNQEKIQKFIDAVNDVLEKLQEKERILIQRAQNQIPRDRSTLENLISEHNEFEHDLSKYESKIKSLKEEFFNITNKSHAAQSKYEAIIETWERVCTLSKHYSERLRALEVVLDDIEAAHSTLSSVQSKLVQQEEVPADEIDLKRMVSELVDVANITQSTNAAFEKLLSNVTKVRRLVERTRPKQATHSDLNRLEEDVRSLYKKWKNASTQVNERLSGLELCRDLLRKYRSLLDNEKSWLSQTTAKVKSILSRSDLESVTRIYESIVERKPSIEDTTLSGTRFINEAKNINVKIKNYRETLDESVELSAKRARKIEGVEIVEQELEALNKEYKSLLDQVLSFLNQLQDDETRMREFRDQMRQNSKCPLSKLKPNELAKLKDIVRNMQNRKQLNLTTRDFDTLLRLLARGKELGPLFGQLMAILVQQFNLRHIPLRGMERLLELRARARALRKRIKLQKQQQQKLVAYQENNRRLSRSNRSIPFNEMNQSDFQLRLLAAISSSNDQFGHNRRNRRHILALLFASFNGPLLNSFTCILLSIGQNSAHRQHLLGSSSSPSSDSHQMSEDDLERTNRLQRDRDSIYLSRLERKFHKNSIADKLRSWLDQKEKLISVLGPIGSEPYIVNTQLKQIHVMKDEFSSQEHLLNKMDKLGDSILERMDRSNPSHKTIQNKMNDIHKNWNQLLAILDEREKNLLSVNEAATDFQNKLNKLQNILDNISSEFDHITTSGMDNDEQLLKITNLEENLEAQRPLLAECGNSCNYLCNLLTDNASKNETRDKFKNVENRYNDLCKKVANKKVELQSTLKEDREFFMSCDELQEWLRNMLNILSKEIHISAILEIISKQIMDFEPIYRQVMDKEHEVHMVLNRGNNILNKSSHRNDAANWRQTLDNVKRQWDLVKKEAIEKNTRLHKCHDICRKFNNNYNDLFPLLKQYENKLNSFKDISLHRSDLERQFRDIQFLKSDISKHQQDFDNLRNLAESLLSIADTDKEHVRDQMNQLKELWDSVNNDVLKYHQRIDFILHKFMQYKDALRDFVHNLQRLEDKAASHESFADAKLLDRMRSLLEEARGLRQQLEMIKNLASELINEVDNDSATMNIRNEVRDVEERYNQLLAKLEEKCKNLDALSSNLKAFNMQLNDIQNELNRLESILNNMEPIARNQNALKAQLEDIKDFRNNLEKVNKKLKDAEGLYKKLKEQNYNIDSSVNRFQFDNLNRQYARLDENSNQRMKGILDMMDKLKAFDNDLNGVDKNLNDVTKEFDRFKPISRDVDVIRSQQNEFKGFINNQVEPLSKKVDDLKRKANGLVQSAAPGVDTSKLEHDVDKINGKWNDLKDKINERGRKLDVAMLQAGRFKDALDAFEKWLKETEDMMAHQKPPSSDYKELKAQIQEQQFIKKMLFDRESSLNSLMDMGKDFMKNLDNNERYQIENQLSDLSKRFNQLKVNCNNRLQLLEKILPLAKAFIDKIIPLQEWLDNSERKLNMLRQSTAVDQDSLRNKLIEHKHLHQDIVNHKGEFESLTEIAQNLMSLVSDDEAQIVVDKYKELTDRYAKLVEDSANFGDALNESNEILKNFILNFDDLFRWLDQMDARINKHRIASITVEKIKEQLEDLVDINQEIHSNERKVYDVIHLGQNFLRNLSGSDSIFIKQKSEQLQMKFNEVKGKAAEYLSNLREVLPIAQNFYNAHDKLNAWFDIAERSLKNLDSQSLKQQESTIHTLESQINENKMLLDVVTNLGPQFGRYSPGQGAATIDGIVIKDNRRFNSICEQINRQVEKVDEWKQKNDELVNDIDELYDWFKDAERQLLEAEGISHEPQRLAILLKETKALYDDINSQKGRVRDILQNVKKLVRNSNNEDMIYIREKSEELKDLANRVSQLCLDRLNLLEQALPLAEHFFEAYNELSHWLDEAENESQMLSNTPINAIQIRRMQEIVNNLNRAINEHKPVVDRLNKTGQSLINVVQDKDAKQVRRMMDNINDRYNNLKTQMREQQSILDSALAETSQFADKMDGLLKSLANTLDQLKNAEPISAHPERIQGQIYDNNVILDDLEKRRGPYETISQMARDIINKAGRSDEPSVRDIHNKLNKLNDYWNQCNTLANNRKNALNEALRLAKMFWDQLNNAVKSLKSIERTLASEEQPAVEPNAISRQQELMKEIKHEMDQTRQLIDECKMTGRDLLKVCSDHDKHDVKKNMDDLDNMWNNVANLFSKREKDLKEAMERAMKFHEALQALLEFLDDAEDTFVNFGPIAADLAAVKLQMNELNGFKKHVDSHIRDIENFNRLANDLLAIVSSSQAKSIREPLNEVNHRWDDLLKAINNRQSELENALLKLGQFEQSLNDFLEWIRKTERTLDEIKPVFCDPQILEVELAKFKVLLNDIHAHQGTVDTLNSAGKMLIEAERGSENARNTQAKLNNLNSKWQQLLEKADQRRRELEELLKEAHSFNQELLDVISWINEMDNEVSVSKPVGGLPETCKEQLARFMEFYNEIDSNRAKVESLLDRGNEYLKRSKEAPNLNHNLKTLRSKWESLLAKANEKKIKLEIALAEAIEFHNSLESFIEWLTDAEKYMANVQPVSRVLERITEQIEEHKKFQKDLSDHRETMLDLDKKGTHLKYFSQKQDVILIKNLLVNVQHRWEKLLSKAAERSRNLDYGLRETKEFYDAWGDLMSWLTELEKEFDSTQQLSNNSEVIRQMIQKHREFQRQLGAKHSQYDSTLKMGKHLKEKAPKVDIPIIQNMIDELKNKWNSICNKSVDRQRKLEEALLFSGQFKDAIDALMDWLDKAKNQLLSNASVYGDLDTVTALVEEHKIFQEEFRRREKNLHSVYRISDELLKSAQDDDSFNIKAEIESLNQKWKEVEQLSQERSVELNKAMIEAEKLHKSVHLLLEWLSDAEMKLRFSGPLPEDEDNTREQISEHEIFMKEMDLQEKSKETTVGIAQNILNKCHPEATPVIKHWITIIQSRWEEVNSWAKQREQRLNDHLKSLLDIMDSLEKLLAWLIGAEAALLAAETQPLPDDNFELEKLIEEHVRFCEELEKKGLDVDKIVKTFAIKKHAMANLKSKEDRQLKRGMPRSSTPKIQMDYGFDVKHPKVKELQDKYGKVNKLSQDRMKRLQDKLDYNNEVERIKNFDFDDWRRRFLSWMNNKKARVIDFFKRIDTNNDGRVTKAEFVEGFVVSKFTTSRLEMDKVVETFDRNNDGYIDYKEYIDTLRPERDMPKTESEIIQDEVQKQVDECTCMDKYRVCQVGECKYRFGESQKLRLVRILRSTVMVRVGGGWVSLNEFLHKHDPCRLKGRTNIELREQLTDSEGKKSLFNDDGTISAIGPITKIKEKTERSLPMNSHDQQRFNQTSDYSFSDHHDSSGAKSRPRSRLTISSNSRPGSRHSSQPPSRAASDLSIESLDSYNQKVTSYKYVTKLPDKKVSYNNSRHGSINNLRDKLK</sequence>
<feature type="compositionally biased region" description="Low complexity" evidence="8">
    <location>
        <begin position="1467"/>
        <end position="1476"/>
    </location>
</feature>
<dbReference type="Gene3D" id="1.10.418.10">
    <property type="entry name" value="Calponin-like domain"/>
    <property type="match status" value="1"/>
</dbReference>
<dbReference type="GO" id="GO:0045104">
    <property type="term" value="P:intermediate filament cytoskeleton organization"/>
    <property type="evidence" value="ECO:0007669"/>
    <property type="project" value="InterPro"/>
</dbReference>
<comment type="subcellular location">
    <subcellularLocation>
        <location evidence="1">Cytoplasm</location>
        <location evidence="1">Cytoskeleton</location>
    </subcellularLocation>
</comment>
<feature type="region of interest" description="Disordered" evidence="8">
    <location>
        <begin position="4237"/>
        <end position="4256"/>
    </location>
</feature>
<feature type="coiled-coil region" evidence="7">
    <location>
        <begin position="888"/>
        <end position="992"/>
    </location>
</feature>
<dbReference type="InterPro" id="IPR018159">
    <property type="entry name" value="Spectrin/alpha-actinin"/>
</dbReference>
<dbReference type="Gene3D" id="3.30.920.20">
    <property type="entry name" value="Gas2-like domain"/>
    <property type="match status" value="1"/>
</dbReference>
<dbReference type="Gene3D" id="2.30.30.40">
    <property type="entry name" value="SH3 Domains"/>
    <property type="match status" value="1"/>
</dbReference>
<feature type="region of interest" description="Disordered" evidence="8">
    <location>
        <begin position="4263"/>
        <end position="4308"/>
    </location>
</feature>
<evidence type="ECO:0000256" key="7">
    <source>
        <dbReference type="SAM" id="Coils"/>
    </source>
</evidence>
<dbReference type="GO" id="GO:0005882">
    <property type="term" value="C:intermediate filament"/>
    <property type="evidence" value="ECO:0007669"/>
    <property type="project" value="TreeGrafter"/>
</dbReference>
<dbReference type="PROSITE" id="PS50222">
    <property type="entry name" value="EF_HAND_2"/>
    <property type="match status" value="2"/>
</dbReference>
<dbReference type="SUPFAM" id="SSF46966">
    <property type="entry name" value="Spectrin repeat"/>
    <property type="match status" value="26"/>
</dbReference>
<dbReference type="GO" id="GO:0005737">
    <property type="term" value="C:cytoplasm"/>
    <property type="evidence" value="ECO:0007669"/>
    <property type="project" value="TreeGrafter"/>
</dbReference>
<proteinExistence type="predicted"/>
<dbReference type="SMART" id="SM00033">
    <property type="entry name" value="CH"/>
    <property type="match status" value="1"/>
</dbReference>
<feature type="coiled-coil region" evidence="7">
    <location>
        <begin position="3313"/>
        <end position="3361"/>
    </location>
</feature>
<dbReference type="GO" id="GO:0042060">
    <property type="term" value="P:wound healing"/>
    <property type="evidence" value="ECO:0007669"/>
    <property type="project" value="TreeGrafter"/>
</dbReference>
<reference evidence="12" key="1">
    <citation type="submission" date="2022-12" db="EMBL/GenBank/DDBJ databases">
        <title>Genome assemblies of Blomia tropicalis.</title>
        <authorList>
            <person name="Cui Y."/>
        </authorList>
    </citation>
    <scope>NUCLEOTIDE SEQUENCE</scope>
    <source>
        <tissue evidence="12">Adult mites</tissue>
    </source>
</reference>
<keyword evidence="6" id="KW-0206">Cytoskeleton</keyword>
<dbReference type="Pfam" id="PF02187">
    <property type="entry name" value="GAS2"/>
    <property type="match status" value="1"/>
</dbReference>
<feature type="domain" description="GAR" evidence="11">
    <location>
        <begin position="4131"/>
        <end position="4203"/>
    </location>
</feature>
<dbReference type="Pfam" id="PF17902">
    <property type="entry name" value="SH3_10"/>
    <property type="match status" value="1"/>
</dbReference>
<feature type="coiled-coil region" evidence="7">
    <location>
        <begin position="2880"/>
        <end position="2939"/>
    </location>
</feature>
<accession>A0A9Q0M396</accession>
<dbReference type="InterPro" id="IPR043197">
    <property type="entry name" value="Plakin"/>
</dbReference>
<dbReference type="InterPro" id="IPR036534">
    <property type="entry name" value="GAR_dom_sf"/>
</dbReference>
<keyword evidence="5" id="KW-0106">Calcium</keyword>
<dbReference type="InterPro" id="IPR002048">
    <property type="entry name" value="EF_hand_dom"/>
</dbReference>
<dbReference type="PANTHER" id="PTHR23169">
    <property type="entry name" value="ENVOPLAKIN"/>
    <property type="match status" value="1"/>
</dbReference>
<dbReference type="PROSITE" id="PS50021">
    <property type="entry name" value="CH"/>
    <property type="match status" value="1"/>
</dbReference>
<dbReference type="PROSITE" id="PS00018">
    <property type="entry name" value="EF_HAND_1"/>
    <property type="match status" value="2"/>
</dbReference>
<evidence type="ECO:0000256" key="1">
    <source>
        <dbReference type="ARBA" id="ARBA00004245"/>
    </source>
</evidence>
<dbReference type="GO" id="GO:0030056">
    <property type="term" value="C:hemidesmosome"/>
    <property type="evidence" value="ECO:0007669"/>
    <property type="project" value="TreeGrafter"/>
</dbReference>
<dbReference type="Proteomes" id="UP001142055">
    <property type="component" value="Chromosome 3"/>
</dbReference>
<dbReference type="Pfam" id="PF00435">
    <property type="entry name" value="Spectrin"/>
    <property type="match status" value="17"/>
</dbReference>
<feature type="coiled-coil region" evidence="7">
    <location>
        <begin position="1226"/>
        <end position="1260"/>
    </location>
</feature>
<gene>
    <name evidence="12" type="ORF">RDWZM_009648</name>
</gene>
<feature type="domain" description="Calponin-homology (CH)" evidence="9">
    <location>
        <begin position="103"/>
        <end position="208"/>
    </location>
</feature>
<keyword evidence="4" id="KW-0677">Repeat</keyword>
<feature type="coiled-coil region" evidence="7">
    <location>
        <begin position="1940"/>
        <end position="2113"/>
    </location>
</feature>
<name>A0A9Q0M396_BLOTA</name>
<evidence type="ECO:0000259" key="9">
    <source>
        <dbReference type="PROSITE" id="PS50021"/>
    </source>
</evidence>
<dbReference type="GO" id="GO:0005886">
    <property type="term" value="C:plasma membrane"/>
    <property type="evidence" value="ECO:0007669"/>
    <property type="project" value="UniProtKB-SubCell"/>
</dbReference>
<evidence type="ECO:0000256" key="5">
    <source>
        <dbReference type="ARBA" id="ARBA00022837"/>
    </source>
</evidence>
<evidence type="ECO:0000259" key="11">
    <source>
        <dbReference type="PROSITE" id="PS51460"/>
    </source>
</evidence>
<dbReference type="GO" id="GO:0005198">
    <property type="term" value="F:structural molecule activity"/>
    <property type="evidence" value="ECO:0007669"/>
    <property type="project" value="TreeGrafter"/>
</dbReference>
<feature type="coiled-coil region" evidence="7">
    <location>
        <begin position="3061"/>
        <end position="3088"/>
    </location>
</feature>
<dbReference type="InterPro" id="IPR018247">
    <property type="entry name" value="EF_Hand_1_Ca_BS"/>
</dbReference>
<dbReference type="GO" id="GO:0005509">
    <property type="term" value="F:calcium ion binding"/>
    <property type="evidence" value="ECO:0007669"/>
    <property type="project" value="InterPro"/>
</dbReference>
<feature type="coiled-coil region" evidence="7">
    <location>
        <begin position="1355"/>
        <end position="1392"/>
    </location>
</feature>
<dbReference type="InterPro" id="IPR041615">
    <property type="entry name" value="Desmoplakin_SH3"/>
</dbReference>
<dbReference type="FunFam" id="1.20.58.60:FF:000001">
    <property type="entry name" value="Microtubule-actin cross-linking factor 1"/>
    <property type="match status" value="4"/>
</dbReference>
<dbReference type="Gene3D" id="1.10.238.10">
    <property type="entry name" value="EF-hand"/>
    <property type="match status" value="1"/>
</dbReference>
<dbReference type="SMART" id="SM00150">
    <property type="entry name" value="SPEC"/>
    <property type="match status" value="28"/>
</dbReference>
<keyword evidence="7" id="KW-0175">Coiled coil</keyword>
<dbReference type="PANTHER" id="PTHR23169:SF23">
    <property type="entry name" value="SHORT STOP, ISOFORM H"/>
    <property type="match status" value="1"/>
</dbReference>
<dbReference type="GO" id="GO:0008017">
    <property type="term" value="F:microtubule binding"/>
    <property type="evidence" value="ECO:0007669"/>
    <property type="project" value="InterPro"/>
</dbReference>
<feature type="region of interest" description="Disordered" evidence="8">
    <location>
        <begin position="1463"/>
        <end position="1486"/>
    </location>
</feature>
<evidence type="ECO:0000256" key="4">
    <source>
        <dbReference type="ARBA" id="ARBA00022737"/>
    </source>
</evidence>
<evidence type="ECO:0000256" key="8">
    <source>
        <dbReference type="SAM" id="MobiDB-lite"/>
    </source>
</evidence>
<dbReference type="GO" id="GO:0031122">
    <property type="term" value="P:cytoplasmic microtubule organization"/>
    <property type="evidence" value="ECO:0007669"/>
    <property type="project" value="TreeGrafter"/>
</dbReference>
<keyword evidence="13" id="KW-1185">Reference proteome</keyword>
<dbReference type="Gene3D" id="1.20.58.60">
    <property type="match status" value="24"/>
</dbReference>
<dbReference type="InterPro" id="IPR036872">
    <property type="entry name" value="CH_dom_sf"/>
</dbReference>
<dbReference type="SUPFAM" id="SSF143575">
    <property type="entry name" value="GAS2 domain-like"/>
    <property type="match status" value="1"/>
</dbReference>
<dbReference type="Pfam" id="PF13499">
    <property type="entry name" value="EF-hand_7"/>
    <property type="match status" value="1"/>
</dbReference>
<keyword evidence="3" id="KW-0597">Phosphoprotein</keyword>
<dbReference type="Pfam" id="PF00307">
    <property type="entry name" value="CH"/>
    <property type="match status" value="1"/>
</dbReference>
<evidence type="ECO:0000256" key="2">
    <source>
        <dbReference type="ARBA" id="ARBA00022490"/>
    </source>
</evidence>
<protein>
    <submittedName>
        <fullName evidence="12">Uncharacterized protein</fullName>
    </submittedName>
</protein>
<dbReference type="OMA" id="NERVMIV"/>
<comment type="caution">
    <text evidence="12">The sequence shown here is derived from an EMBL/GenBank/DDBJ whole genome shotgun (WGS) entry which is preliminary data.</text>
</comment>
<dbReference type="CDD" id="cd00176">
    <property type="entry name" value="SPEC"/>
    <property type="match status" value="16"/>
</dbReference>
<dbReference type="InterPro" id="IPR003108">
    <property type="entry name" value="GAR_dom"/>
</dbReference>
<feature type="compositionally biased region" description="Low complexity" evidence="8">
    <location>
        <begin position="4287"/>
        <end position="4298"/>
    </location>
</feature>
<organism evidence="12 13">
    <name type="scientific">Blomia tropicalis</name>
    <name type="common">Mite</name>
    <dbReference type="NCBI Taxonomy" id="40697"/>
    <lineage>
        <taxon>Eukaryota</taxon>
        <taxon>Metazoa</taxon>
        <taxon>Ecdysozoa</taxon>
        <taxon>Arthropoda</taxon>
        <taxon>Chelicerata</taxon>
        <taxon>Arachnida</taxon>
        <taxon>Acari</taxon>
        <taxon>Acariformes</taxon>
        <taxon>Sarcoptiformes</taxon>
        <taxon>Astigmata</taxon>
        <taxon>Glycyphagoidea</taxon>
        <taxon>Echimyopodidae</taxon>
        <taxon>Blomia</taxon>
    </lineage>
</organism>
<evidence type="ECO:0000256" key="6">
    <source>
        <dbReference type="ARBA" id="ARBA00023212"/>
    </source>
</evidence>
<evidence type="ECO:0000259" key="10">
    <source>
        <dbReference type="PROSITE" id="PS50222"/>
    </source>
</evidence>
<dbReference type="SUPFAM" id="SSF47576">
    <property type="entry name" value="Calponin-homology domain, CH-domain"/>
    <property type="match status" value="1"/>
</dbReference>
<dbReference type="CDD" id="cd00051">
    <property type="entry name" value="EFh"/>
    <property type="match status" value="1"/>
</dbReference>
<feature type="domain" description="EF-hand" evidence="10">
    <location>
        <begin position="4093"/>
        <end position="4128"/>
    </location>
</feature>
<dbReference type="SMART" id="SM00243">
    <property type="entry name" value="GAS2"/>
    <property type="match status" value="1"/>
</dbReference>
<dbReference type="SMART" id="SM00054">
    <property type="entry name" value="EFh"/>
    <property type="match status" value="2"/>
</dbReference>
<feature type="domain" description="EF-hand" evidence="10">
    <location>
        <begin position="4057"/>
        <end position="4092"/>
    </location>
</feature>
<feature type="coiled-coil region" evidence="7">
    <location>
        <begin position="331"/>
        <end position="437"/>
    </location>
</feature>
<dbReference type="InterPro" id="IPR002017">
    <property type="entry name" value="Spectrin_repeat"/>
</dbReference>
<dbReference type="SUPFAM" id="SSF47473">
    <property type="entry name" value="EF-hand"/>
    <property type="match status" value="1"/>
</dbReference>
<dbReference type="EMBL" id="JAPWDV010000003">
    <property type="protein sequence ID" value="KAJ6218491.1"/>
    <property type="molecule type" value="Genomic_DNA"/>
</dbReference>
<keyword evidence="2" id="KW-0963">Cytoplasm</keyword>